<evidence type="ECO:0000313" key="2">
    <source>
        <dbReference type="EMBL" id="SEI78661.1"/>
    </source>
</evidence>
<keyword evidence="3" id="KW-1185">Reference proteome</keyword>
<proteinExistence type="predicted"/>
<dbReference type="Proteomes" id="UP000199702">
    <property type="component" value="Unassembled WGS sequence"/>
</dbReference>
<dbReference type="STRING" id="402734.SAMN05660918_1624"/>
<evidence type="ECO:0000313" key="3">
    <source>
        <dbReference type="Proteomes" id="UP000199702"/>
    </source>
</evidence>
<sequence>MTKIFFKNIRLIKKLRYQPLPKQLLKLFMLKKEFSFLALFFILFSFSQKSTLKGVVIDEDKHPVQNSVVALLTEKDSVLHRFTRSDKDGNFQLKNITTKKYILMTFHNQYADYVDEVILKDGENNFGNISLLSKSKVIQEVLVKGKVGSIRIKGDTTSYKASDFKVGENANVEELLKKLPGIQVDKNGNIKAMGETVQKVLVDGEEFFGDDPGMAVKNLRADAVKEVQVFNKKSDQAEFTGIDDGNTQKTINLKLKEEAKKGFFGKIDAAGGPIKDIDSRYNSNVLLSSFKSKRKISAFLLNGNTGQDGLSWEDRDKYGDNDGMSVNMDDDGNMNYMWSGGNDDDEPFVDTQNGYIKNTNAGMQYSNKWNDKQTLNLSPKFNNQIYNNKRIRSNKRQIGASQLNENSETSSYVDRTNYKLNVSYDVKIDSMNTIKFSTKTNFYNTNSYDFTNGNTTDENGVLKNKSKVNLNTDSDKNALTANVLFKHKFAKARRTFSININWNKLNSNSNNYLLSDNESYTSGILTSNININQNKIGERTTQGLTTKFSYTEPLSKKFALEFGYQINLNSGINKQSTFEFNSTTDNYDVFVNSLSNNFKQKIITNRPSLKLSYNSKKINYGFGSGFGFTTFDLLDQTLNKQYNQSFTNFFPSANFTYKYKSNSSIRLSYNGFTTQPTIDQLQPVLNNQDFFNQVIGNPDLKQSFTNSFNLNQNSYNMMSEIYMYQGISFRTVTNQISNNRDINPDDAKTTTKAINTNGNYSGNYYLGLGFKIKKIDLNINVSPSINYRKSVISINNIENDTKNLGSSFDINFSRNKEKKYDISIGNRFSNNRNSTTINSEIKSFNTNNLSFNFSVYFTEKWKLSSDYNLFTRQKTEDFQNNLTNQLWNARFQRTFKNDEFTAYIMVRDILNQNIGIERYNNGNVISEEQNDRLKRYAMIGFTWNFKNKNEIKPQPEN</sequence>
<dbReference type="Pfam" id="PF14905">
    <property type="entry name" value="OMP_b-brl_3"/>
    <property type="match status" value="1"/>
</dbReference>
<organism evidence="2 3">
    <name type="scientific">Flavobacterium terrigena</name>
    <dbReference type="NCBI Taxonomy" id="402734"/>
    <lineage>
        <taxon>Bacteria</taxon>
        <taxon>Pseudomonadati</taxon>
        <taxon>Bacteroidota</taxon>
        <taxon>Flavobacteriia</taxon>
        <taxon>Flavobacteriales</taxon>
        <taxon>Flavobacteriaceae</taxon>
        <taxon>Flavobacterium</taxon>
    </lineage>
</organism>
<dbReference type="SUPFAM" id="SSF49464">
    <property type="entry name" value="Carboxypeptidase regulatory domain-like"/>
    <property type="match status" value="1"/>
</dbReference>
<gene>
    <name evidence="2" type="ORF">SAMN05660918_1624</name>
</gene>
<accession>A0A1H6TF82</accession>
<dbReference type="InterPro" id="IPR041700">
    <property type="entry name" value="OMP_b-brl_3"/>
</dbReference>
<feature type="domain" description="Outer membrane protein beta-barrel" evidence="1">
    <location>
        <begin position="487"/>
        <end position="824"/>
    </location>
</feature>
<name>A0A1H6TF82_9FLAO</name>
<protein>
    <submittedName>
        <fullName evidence="2">Outer membrane receptor proteins, mostly Fe transport</fullName>
    </submittedName>
</protein>
<reference evidence="3" key="1">
    <citation type="submission" date="2016-10" db="EMBL/GenBank/DDBJ databases">
        <authorList>
            <person name="Varghese N."/>
            <person name="Submissions S."/>
        </authorList>
    </citation>
    <scope>NUCLEOTIDE SEQUENCE [LARGE SCALE GENOMIC DNA]</scope>
    <source>
        <strain evidence="3">DSM 17934</strain>
    </source>
</reference>
<dbReference type="EMBL" id="FNYA01000003">
    <property type="protein sequence ID" value="SEI78661.1"/>
    <property type="molecule type" value="Genomic_DNA"/>
</dbReference>
<keyword evidence="2" id="KW-0675">Receptor</keyword>
<dbReference type="SUPFAM" id="SSF56935">
    <property type="entry name" value="Porins"/>
    <property type="match status" value="1"/>
</dbReference>
<dbReference type="InterPro" id="IPR008969">
    <property type="entry name" value="CarboxyPept-like_regulatory"/>
</dbReference>
<evidence type="ECO:0000259" key="1">
    <source>
        <dbReference type="Pfam" id="PF14905"/>
    </source>
</evidence>
<dbReference type="AlphaFoldDB" id="A0A1H6TF82"/>